<name>W4RV41_9BACI</name>
<sequence length="160" mass="17918">MDKWMDNPWFIKVVALVLAVLLFGSVPKNDPDKPGDVNVPSDEKVETVEEVPVKRIYDTDTLVVSGVPETVSVTLQGPKNLVQQAKTLRNFEVFVDLTDAELGNQRVPITIKDVSDRLTVTIEPGYANVSIQEKVTKEFRVEAEFSSNIVEEGYIARSRR</sequence>
<keyword evidence="2" id="KW-1185">Reference proteome</keyword>
<dbReference type="Pfam" id="PF07949">
    <property type="entry name" value="YbbR"/>
    <property type="match status" value="1"/>
</dbReference>
<organism evidence="1 2">
    <name type="scientific">Mesobacillus boroniphilus JCM 21738</name>
    <dbReference type="NCBI Taxonomy" id="1294265"/>
    <lineage>
        <taxon>Bacteria</taxon>
        <taxon>Bacillati</taxon>
        <taxon>Bacillota</taxon>
        <taxon>Bacilli</taxon>
        <taxon>Bacillales</taxon>
        <taxon>Bacillaceae</taxon>
        <taxon>Mesobacillus</taxon>
    </lineage>
</organism>
<dbReference type="AlphaFoldDB" id="W4RV41"/>
<proteinExistence type="predicted"/>
<dbReference type="Gene3D" id="2.170.120.30">
    <property type="match status" value="1"/>
</dbReference>
<dbReference type="InterPro" id="IPR053154">
    <property type="entry name" value="c-di-AMP_regulator"/>
</dbReference>
<protein>
    <submittedName>
        <fullName evidence="1">Uncharacterized secreted protein associated with spyDAC</fullName>
    </submittedName>
</protein>
<comment type="caution">
    <text evidence="1">The sequence shown here is derived from an EMBL/GenBank/DDBJ whole genome shotgun (WGS) entry which is preliminary data.</text>
</comment>
<reference evidence="1 2" key="1">
    <citation type="submission" date="2013-12" db="EMBL/GenBank/DDBJ databases">
        <title>NBRP : Genome information of microbial organism related human and environment.</title>
        <authorList>
            <person name="Hattori M."/>
            <person name="Oshima K."/>
            <person name="Inaba H."/>
            <person name="Suda W."/>
            <person name="Sakamoto M."/>
            <person name="Iino T."/>
            <person name="Kitahara M."/>
            <person name="Oshida Y."/>
            <person name="Iida T."/>
            <person name="Kudo T."/>
            <person name="Itoh T."/>
            <person name="Ahmed I."/>
            <person name="Ohkuma M."/>
        </authorList>
    </citation>
    <scope>NUCLEOTIDE SEQUENCE [LARGE SCALE GENOMIC DNA]</scope>
    <source>
        <strain evidence="1 2">JCM 21738</strain>
    </source>
</reference>
<evidence type="ECO:0000313" key="1">
    <source>
        <dbReference type="EMBL" id="GAE47743.1"/>
    </source>
</evidence>
<dbReference type="Proteomes" id="UP000018949">
    <property type="component" value="Unassembled WGS sequence"/>
</dbReference>
<dbReference type="EMBL" id="BAUW01000095">
    <property type="protein sequence ID" value="GAE47743.1"/>
    <property type="molecule type" value="Genomic_DNA"/>
</dbReference>
<dbReference type="eggNOG" id="COG4856">
    <property type="taxonomic scope" value="Bacteria"/>
</dbReference>
<gene>
    <name evidence="1" type="ORF">JCM21738_4755</name>
</gene>
<dbReference type="PANTHER" id="PTHR37804:SF1">
    <property type="entry name" value="CDAA REGULATORY PROTEIN CDAR"/>
    <property type="match status" value="1"/>
</dbReference>
<dbReference type="RefSeq" id="WP_243463074.1">
    <property type="nucleotide sequence ID" value="NZ_BAUW01000095.1"/>
</dbReference>
<accession>W4RV41</accession>
<dbReference type="InterPro" id="IPR012505">
    <property type="entry name" value="YbbR"/>
</dbReference>
<evidence type="ECO:0000313" key="2">
    <source>
        <dbReference type="Proteomes" id="UP000018949"/>
    </source>
</evidence>
<dbReference type="PANTHER" id="PTHR37804">
    <property type="entry name" value="CDAA REGULATORY PROTEIN CDAR"/>
    <property type="match status" value="1"/>
</dbReference>